<reference evidence="1" key="1">
    <citation type="submission" date="2012-05" db="EMBL/GenBank/DDBJ databases">
        <authorList>
            <person name="Han B."/>
            <person name="Lu Y."/>
            <person name="Feng Q."/>
            <person name="Zhao Q."/>
            <person name="Lu T.T."/>
            <person name="Li Y."/>
            <person name="Liu K.Y."/>
            <person name="Huang X.H."/>
            <person name="Fan D.L."/>
            <person name="Weng Q.J."/>
            <person name="Zhang L."/>
            <person name="Lu Y.Q."/>
            <person name="Guo Y.L."/>
            <person name="Li W.J."/>
            <person name="Zhou C.C."/>
            <person name="Lu H.Y."/>
            <person name="Huang T."/>
            <person name="Zhu C.R."/>
            <person name="Zhao Y."/>
            <person name="Hu T."/>
            <person name="Yao N."/>
        </authorList>
    </citation>
    <scope>NUCLEOTIDE SEQUENCE</scope>
</reference>
<organism evidence="1">
    <name type="scientific">Phyllostachys edulis</name>
    <name type="common">Tortoise shell bamboo</name>
    <name type="synonym">Bambusa edulis</name>
    <dbReference type="NCBI Taxonomy" id="38705"/>
    <lineage>
        <taxon>Eukaryota</taxon>
        <taxon>Viridiplantae</taxon>
        <taxon>Streptophyta</taxon>
        <taxon>Embryophyta</taxon>
        <taxon>Tracheophyta</taxon>
        <taxon>Spermatophyta</taxon>
        <taxon>Magnoliopsida</taxon>
        <taxon>Liliopsida</taxon>
        <taxon>Poales</taxon>
        <taxon>Poaceae</taxon>
        <taxon>BOP clade</taxon>
        <taxon>Bambusoideae</taxon>
        <taxon>Arundinarodae</taxon>
        <taxon>Arundinarieae</taxon>
        <taxon>Arundinariinae</taxon>
        <taxon>Phyllostachys</taxon>
    </lineage>
</organism>
<sequence length="154" mass="16959">MRNCHTPLLMLLESKLENLITGTSHVVEDPLIALIPKHPGNENDTLVCFLSSAPRLIKPSGQPMILKGMLPIRNWTPKTNLNYKASPNLRSDRATYQKMVDGLFMKPAKDANSLILHTATPQAISMKTLHFTGALAFQMASAQGNFVEPVKKAP</sequence>
<protein>
    <submittedName>
        <fullName evidence="1">PH01B031C15.9 protein</fullName>
    </submittedName>
</protein>
<dbReference type="EMBL" id="FO203444">
    <property type="protein sequence ID" value="CCI55426.1"/>
    <property type="molecule type" value="Genomic_DNA"/>
</dbReference>
<dbReference type="AlphaFoldDB" id="L0P1T2"/>
<proteinExistence type="predicted"/>
<name>L0P1T2_PHYED</name>
<gene>
    <name evidence="1" type="primary">PH01B031C15.9</name>
</gene>
<accession>L0P1T2</accession>
<evidence type="ECO:0000313" key="1">
    <source>
        <dbReference type="EMBL" id="CCI55426.1"/>
    </source>
</evidence>